<evidence type="ECO:0000256" key="1">
    <source>
        <dbReference type="PROSITE-ProRule" id="PRU01360"/>
    </source>
</evidence>
<dbReference type="Pfam" id="PF07715">
    <property type="entry name" value="Plug"/>
    <property type="match status" value="1"/>
</dbReference>
<keyword evidence="5" id="KW-1185">Reference proteome</keyword>
<feature type="chain" id="PRO_5012867767" evidence="2">
    <location>
        <begin position="27"/>
        <end position="1037"/>
    </location>
</feature>
<dbReference type="Gene3D" id="2.170.130.10">
    <property type="entry name" value="TonB-dependent receptor, plug domain"/>
    <property type="match status" value="1"/>
</dbReference>
<feature type="signal peptide" evidence="2">
    <location>
        <begin position="1"/>
        <end position="26"/>
    </location>
</feature>
<dbReference type="NCBIfam" id="TIGR04057">
    <property type="entry name" value="SusC_RagA_signa"/>
    <property type="match status" value="1"/>
</dbReference>
<keyword evidence="1" id="KW-0813">Transport</keyword>
<evidence type="ECO:0000259" key="3">
    <source>
        <dbReference type="Pfam" id="PF07715"/>
    </source>
</evidence>
<dbReference type="SUPFAM" id="SSF56935">
    <property type="entry name" value="Porins"/>
    <property type="match status" value="1"/>
</dbReference>
<dbReference type="RefSeq" id="WP_081166774.1">
    <property type="nucleotide sequence ID" value="NZ_LWBP01000190.1"/>
</dbReference>
<dbReference type="Pfam" id="PF13715">
    <property type="entry name" value="CarbopepD_reg_2"/>
    <property type="match status" value="1"/>
</dbReference>
<keyword evidence="1" id="KW-0472">Membrane</keyword>
<dbReference type="Gene3D" id="2.60.40.1120">
    <property type="entry name" value="Carboxypeptidase-like, regulatory domain"/>
    <property type="match status" value="1"/>
</dbReference>
<accession>A0A1V9FHL5</accession>
<dbReference type="InterPro" id="IPR008969">
    <property type="entry name" value="CarboxyPept-like_regulatory"/>
</dbReference>
<gene>
    <name evidence="4" type="ORF">A4R26_23460</name>
</gene>
<keyword evidence="1" id="KW-0998">Cell outer membrane</keyword>
<dbReference type="InterPro" id="IPR039426">
    <property type="entry name" value="TonB-dep_rcpt-like"/>
</dbReference>
<dbReference type="OrthoDB" id="601197at2"/>
<dbReference type="STRING" id="550983.A4R26_23460"/>
<dbReference type="AlphaFoldDB" id="A0A1V9FHL5"/>
<dbReference type="InterPro" id="IPR012910">
    <property type="entry name" value="Plug_dom"/>
</dbReference>
<evidence type="ECO:0000313" key="4">
    <source>
        <dbReference type="EMBL" id="OQP57869.1"/>
    </source>
</evidence>
<dbReference type="EMBL" id="LWBP01000190">
    <property type="protein sequence ID" value="OQP57869.1"/>
    <property type="molecule type" value="Genomic_DNA"/>
</dbReference>
<dbReference type="InterPro" id="IPR037066">
    <property type="entry name" value="Plug_dom_sf"/>
</dbReference>
<evidence type="ECO:0000256" key="2">
    <source>
        <dbReference type="SAM" id="SignalP"/>
    </source>
</evidence>
<name>A0A1V9FHL5_9BACT</name>
<comment type="caution">
    <text evidence="4">The sequence shown here is derived from an EMBL/GenBank/DDBJ whole genome shotgun (WGS) entry which is preliminary data.</text>
</comment>
<proteinExistence type="inferred from homology"/>
<evidence type="ECO:0000313" key="5">
    <source>
        <dbReference type="Proteomes" id="UP000192276"/>
    </source>
</evidence>
<protein>
    <submittedName>
        <fullName evidence="4">SusC/RagA family TonB-linked outer membrane protein</fullName>
    </submittedName>
</protein>
<keyword evidence="1" id="KW-0812">Transmembrane</keyword>
<keyword evidence="2" id="KW-0732">Signal</keyword>
<dbReference type="Proteomes" id="UP000192276">
    <property type="component" value="Unassembled WGS sequence"/>
</dbReference>
<dbReference type="InterPro" id="IPR023997">
    <property type="entry name" value="TonB-dep_OMP_SusC/RagA_CS"/>
</dbReference>
<feature type="domain" description="TonB-dependent receptor plug" evidence="3">
    <location>
        <begin position="132"/>
        <end position="234"/>
    </location>
</feature>
<dbReference type="FunFam" id="2.170.130.10:FF:000003">
    <property type="entry name" value="SusC/RagA family TonB-linked outer membrane protein"/>
    <property type="match status" value="1"/>
</dbReference>
<sequence>MRWKSYRRISRYLLLLLLPAISATHAQTDRSANNEVPVSGTVKDKLGAPIAGVSITVFGKSGRGSSSDEQGRFTIQASAKATLVFSHINYTEQSVPVNNTIVLDVVMEAREGNQNEVVVVGYGKSKRISLVGAQTSVNVAELKQPVANISTMLAGRIAGIVGVQRTGEPGMDGADIWIRGITTFNGNNNAKPLVLIDGIERDINSLDPEDIESFSILKDASATAVYGVRGANGVILMKTKSGKAGKPSFTVNYNQGITSFTKAPELADGITYMQLTNEAMLASGQTPKYSQDYIDKTAAGTDPYVYPNVDWMDEVFNKTGENRRFNASARGGSANANYYVSVAYYDEKGFLKTDGLSSYDAGGRFKRYNFTSNLNLTLTPTTKFELGVQGYITNTNHPAISSQDAFIQAMQITPVSYPVMYPGNFVPGQSSNGDQRNPYADVTQRGFWTIANNQLYTNGRLTQQLDFITKGLSATVLYSFDAYRSNTLSRSRRRSTYYVDANNPRLPDGSLNLIRTWVGSDELGYSNSNISNHRYYTESSINYDRDFGPHHVGAMLLYNQNDYTYESAGDLVGSLPYRSRGLAGRTTYSLHNRYFIEGNFGYNGSENFAPEARSGFFPSIGIGWVASSEKFFEPIKNAISFLKFRYSDGLVGANSSVNEQSNVTRFLYQTWVTNGPGYSFGLNWNDARNGIAIANYGVDVTWSESRKQDLGIEIKTLNDKLSLTVDFFKEHRTGIFIGRGGVAGFAGIATAIYGNLGVVDNRGIDATLETNPLRVGNTYWNFRGSFTYNKDKVIENDQPAQKFPYMDRRGQNLLSVYGLTAIGLFESQDEINKSPQQSFGAPRVGDIKYADWNGDNVIDNFDAHRIGNGDVPNMVYGFGFNTTWKNFNFGVFFQGTSGADRIISGDGIIPFNNSTGADRSNLYAIATDRWTVDNPRQDAFYPRLAYGNTANVNNAQTSTWWLKDIDFIRLKTLDLGYSFPKKILPKWGVKNVRAYVNAVNLLTFSKFKLWDPELNTSNGTRYPNVRTISLGLIVNLQ</sequence>
<dbReference type="PROSITE" id="PS52016">
    <property type="entry name" value="TONB_DEPENDENT_REC_3"/>
    <property type="match status" value="1"/>
</dbReference>
<comment type="subcellular location">
    <subcellularLocation>
        <location evidence="1">Cell outer membrane</location>
        <topology evidence="1">Multi-pass membrane protein</topology>
    </subcellularLocation>
</comment>
<dbReference type="SUPFAM" id="SSF49464">
    <property type="entry name" value="Carboxypeptidase regulatory domain-like"/>
    <property type="match status" value="1"/>
</dbReference>
<dbReference type="GO" id="GO:0009279">
    <property type="term" value="C:cell outer membrane"/>
    <property type="evidence" value="ECO:0007669"/>
    <property type="project" value="UniProtKB-SubCell"/>
</dbReference>
<comment type="similarity">
    <text evidence="1">Belongs to the TonB-dependent receptor family.</text>
</comment>
<keyword evidence="1" id="KW-1134">Transmembrane beta strand</keyword>
<organism evidence="4 5">
    <name type="scientific">Niastella populi</name>
    <dbReference type="NCBI Taxonomy" id="550983"/>
    <lineage>
        <taxon>Bacteria</taxon>
        <taxon>Pseudomonadati</taxon>
        <taxon>Bacteroidota</taxon>
        <taxon>Chitinophagia</taxon>
        <taxon>Chitinophagales</taxon>
        <taxon>Chitinophagaceae</taxon>
        <taxon>Niastella</taxon>
    </lineage>
</organism>
<dbReference type="NCBIfam" id="TIGR04056">
    <property type="entry name" value="OMP_RagA_SusC"/>
    <property type="match status" value="1"/>
</dbReference>
<reference evidence="5" key="1">
    <citation type="submission" date="2016-04" db="EMBL/GenBank/DDBJ databases">
        <authorList>
            <person name="Chen L."/>
            <person name="Zhuang W."/>
            <person name="Wang G."/>
        </authorList>
    </citation>
    <scope>NUCLEOTIDE SEQUENCE [LARGE SCALE GENOMIC DNA]</scope>
    <source>
        <strain evidence="5">208</strain>
    </source>
</reference>
<dbReference type="InterPro" id="IPR023996">
    <property type="entry name" value="TonB-dep_OMP_SusC/RagA"/>
</dbReference>